<dbReference type="Proteomes" id="UP000636479">
    <property type="component" value="Unassembled WGS sequence"/>
</dbReference>
<dbReference type="OrthoDB" id="3233731at2759"/>
<dbReference type="AlphaFoldDB" id="A0A8H6W9A0"/>
<feature type="region of interest" description="Disordered" evidence="1">
    <location>
        <begin position="416"/>
        <end position="449"/>
    </location>
</feature>
<evidence type="ECO:0000313" key="2">
    <source>
        <dbReference type="EMBL" id="KAF7309497.1"/>
    </source>
</evidence>
<sequence length="449" mass="48902">MSRTVASPINKTFAFLANPAPVAPVQVVLPLPGTQPTTRRRSNSAIIAWAALVQPGSPAPRSPHRRGSSCSRRPSIVFRRPSIGSSFVIVNPTTPTTPSVKQVDLTKLGYSSVFIHCPITPSTPSPFLQKADNYDHIPVPPVPISPPPPKARKGLRHFRSLSALTRSRSKSVSSDMPSTPKSSTRAQFFAVSIAKRKKAQYKYVRPAPLANELAMMQFTDGGSLESHAKRVMAHQAKLTGPNAGVGDVFRDGNGGMWWDEDEEWEYAHLLGGEERLEGNGEWIRFDEQEKENNVSSIAGEERRGSVSTQDSDLEPRYIVQPEELADYVPLTLRRPGKSVLALPARRTAKHLTKPGYIVDAAFGAVTSPANTKTKKAGPRRRPTPLKLVGRPYARAPKTADGRGSFLASSFTPAPLPASTPLPLSPVTSTMAAKAKPSTLNMRSLFRRRD</sequence>
<feature type="region of interest" description="Disordered" evidence="1">
    <location>
        <begin position="290"/>
        <end position="311"/>
    </location>
</feature>
<proteinExistence type="predicted"/>
<dbReference type="EMBL" id="JACAZF010000003">
    <property type="protein sequence ID" value="KAF7309497.1"/>
    <property type="molecule type" value="Genomic_DNA"/>
</dbReference>
<organism evidence="2 3">
    <name type="scientific">Mycena indigotica</name>
    <dbReference type="NCBI Taxonomy" id="2126181"/>
    <lineage>
        <taxon>Eukaryota</taxon>
        <taxon>Fungi</taxon>
        <taxon>Dikarya</taxon>
        <taxon>Basidiomycota</taxon>
        <taxon>Agaricomycotina</taxon>
        <taxon>Agaricomycetes</taxon>
        <taxon>Agaricomycetidae</taxon>
        <taxon>Agaricales</taxon>
        <taxon>Marasmiineae</taxon>
        <taxon>Mycenaceae</taxon>
        <taxon>Mycena</taxon>
    </lineage>
</organism>
<gene>
    <name evidence="2" type="ORF">MIND_00320500</name>
</gene>
<dbReference type="GeneID" id="59342578"/>
<dbReference type="RefSeq" id="XP_037222947.1">
    <property type="nucleotide sequence ID" value="XM_037360062.1"/>
</dbReference>
<reference evidence="2" key="1">
    <citation type="submission" date="2020-05" db="EMBL/GenBank/DDBJ databases">
        <title>Mycena genomes resolve the evolution of fungal bioluminescence.</title>
        <authorList>
            <person name="Tsai I.J."/>
        </authorList>
    </citation>
    <scope>NUCLEOTIDE SEQUENCE</scope>
    <source>
        <strain evidence="2">171206Taipei</strain>
    </source>
</reference>
<evidence type="ECO:0000313" key="3">
    <source>
        <dbReference type="Proteomes" id="UP000636479"/>
    </source>
</evidence>
<accession>A0A8H6W9A0</accession>
<protein>
    <submittedName>
        <fullName evidence="2">Uncharacterized protein</fullName>
    </submittedName>
</protein>
<evidence type="ECO:0000256" key="1">
    <source>
        <dbReference type="SAM" id="MobiDB-lite"/>
    </source>
</evidence>
<name>A0A8H6W9A0_9AGAR</name>
<keyword evidence="3" id="KW-1185">Reference proteome</keyword>
<comment type="caution">
    <text evidence="2">The sequence shown here is derived from an EMBL/GenBank/DDBJ whole genome shotgun (WGS) entry which is preliminary data.</text>
</comment>
<feature type="region of interest" description="Disordered" evidence="1">
    <location>
        <begin position="162"/>
        <end position="181"/>
    </location>
</feature>